<dbReference type="Gene3D" id="1.10.569.10">
    <property type="entry name" value="Aldehyde Ferredoxin Oxidoreductase Protein, subunit A, domain 2"/>
    <property type="match status" value="1"/>
</dbReference>
<evidence type="ECO:0000256" key="1">
    <source>
        <dbReference type="ARBA" id="ARBA00001966"/>
    </source>
</evidence>
<dbReference type="GO" id="GO:0051539">
    <property type="term" value="F:4 iron, 4 sulfur cluster binding"/>
    <property type="evidence" value="ECO:0007669"/>
    <property type="project" value="UniProtKB-KW"/>
</dbReference>
<keyword evidence="6" id="KW-0411">Iron-sulfur</keyword>
<keyword evidence="4" id="KW-0479">Metal-binding</keyword>
<dbReference type="PANTHER" id="PTHR30038:SF0">
    <property type="entry name" value="TUNGSTEN-CONTAINING ALDEHYDE FERREDOXIN OXIDOREDUCTASE"/>
    <property type="match status" value="1"/>
</dbReference>
<sequence>MFGWQGKALRVNLTNGLVETELIATELLEDYLGGCLLTGKIAELENISAENNKLVISNGVLTGTGTPGAALCAIGAHVFPEFFCCPLWYHLGAELKFCGYDVIIIEGEAPVWSYLLVSDNEVKIISGEEIKGLSLRETENFIRDGYSKWLGNEIRILSIGEAGEGQSALASLVNDGLLISHSGGIGSVFGEKRLKAIAVRGIQDFKLAHASKFVDIITKAIQNFRDNKDRIYEQMANICEELNLPLVEKIYYGSEKRGCLGCPIACLQQKQEEFLPHFTTLFCLTHLLGLYRLEEILVIYHLCLKKGIDPIALSVAARCVIELVKQGKVKETSLKIGDIEGLINLITDHDSLLHKGAARLAQEYNIEEYFKGLKKELNEHLGIIFGNLNQVNEKMHILDALGICPYILLGFPFEMIKETFKTVTGKELDEGSLKNRGLKWMEDYTVFR</sequence>
<gene>
    <name evidence="8" type="ORF">HS1_001567</name>
</gene>
<dbReference type="SUPFAM" id="SSF56228">
    <property type="entry name" value="Aldehyde ferredoxin oxidoreductase, N-terminal domain"/>
    <property type="match status" value="1"/>
</dbReference>
<dbReference type="AlphaFoldDB" id="A0A7U4QL57"/>
<dbReference type="SMART" id="SM00790">
    <property type="entry name" value="AFOR_N"/>
    <property type="match status" value="1"/>
</dbReference>
<evidence type="ECO:0000313" key="9">
    <source>
        <dbReference type="Proteomes" id="UP000070560"/>
    </source>
</evidence>
<feature type="domain" description="Aldehyde ferredoxin oxidoreductase N-terminal" evidence="7">
    <location>
        <begin position="4"/>
        <end position="203"/>
    </location>
</feature>
<keyword evidence="9" id="KW-1185">Reference proteome</keyword>
<dbReference type="KEGG" id="daw:HS1_001567"/>
<dbReference type="InterPro" id="IPR051919">
    <property type="entry name" value="W-dependent_AOR"/>
</dbReference>
<dbReference type="GO" id="GO:0009055">
    <property type="term" value="F:electron transfer activity"/>
    <property type="evidence" value="ECO:0007669"/>
    <property type="project" value="InterPro"/>
</dbReference>
<reference evidence="8 9" key="1">
    <citation type="submission" date="2015-10" db="EMBL/GenBank/DDBJ databases">
        <title>Candidatus Desulfofervidus auxilii, a hydrogenotrophic sulfate-reducing bacterium involved in the thermophilic anaerobic oxidation of methane.</title>
        <authorList>
            <person name="Krukenberg V."/>
            <person name="Richter M."/>
            <person name="Wegener G."/>
        </authorList>
    </citation>
    <scope>NUCLEOTIDE SEQUENCE [LARGE SCALE GENOMIC DNA]</scope>
    <source>
        <strain evidence="8 9">HS1</strain>
    </source>
</reference>
<dbReference type="InterPro" id="IPR001203">
    <property type="entry name" value="OxRdtase_Ald_Fedxn_C"/>
</dbReference>
<dbReference type="GO" id="GO:0016625">
    <property type="term" value="F:oxidoreductase activity, acting on the aldehyde or oxo group of donors, iron-sulfur protein as acceptor"/>
    <property type="evidence" value="ECO:0007669"/>
    <property type="project" value="InterPro"/>
</dbReference>
<dbReference type="EMBL" id="CP013015">
    <property type="protein sequence ID" value="AMM41363.1"/>
    <property type="molecule type" value="Genomic_DNA"/>
</dbReference>
<dbReference type="SUPFAM" id="SSF48310">
    <property type="entry name" value="Aldehyde ferredoxin oxidoreductase, C-terminal domains"/>
    <property type="match status" value="1"/>
</dbReference>
<organism evidence="8 9">
    <name type="scientific">Desulfofervidus auxilii</name>
    <dbReference type="NCBI Taxonomy" id="1621989"/>
    <lineage>
        <taxon>Bacteria</taxon>
        <taxon>Pseudomonadati</taxon>
        <taxon>Thermodesulfobacteriota</taxon>
        <taxon>Candidatus Desulfofervidia</taxon>
        <taxon>Candidatus Desulfofervidales</taxon>
        <taxon>Candidatus Desulfofervidaceae</taxon>
        <taxon>Candidatus Desulfofervidus</taxon>
    </lineage>
</organism>
<comment type="similarity">
    <text evidence="2">Belongs to the AOR/FOR family.</text>
</comment>
<dbReference type="Pfam" id="PF02730">
    <property type="entry name" value="AFOR_N"/>
    <property type="match status" value="1"/>
</dbReference>
<keyword evidence="5" id="KW-0408">Iron</keyword>
<proteinExistence type="inferred from homology"/>
<evidence type="ECO:0000313" key="8">
    <source>
        <dbReference type="EMBL" id="AMM41363.1"/>
    </source>
</evidence>
<dbReference type="InterPro" id="IPR036021">
    <property type="entry name" value="Tungsten_al_ferr_oxy-like_C"/>
</dbReference>
<dbReference type="Gene3D" id="3.60.9.10">
    <property type="entry name" value="Aldehyde ferredoxin oxidoreductase, N-terminal domain"/>
    <property type="match status" value="1"/>
</dbReference>
<evidence type="ECO:0000256" key="2">
    <source>
        <dbReference type="ARBA" id="ARBA00011032"/>
    </source>
</evidence>
<dbReference type="GO" id="GO:0046872">
    <property type="term" value="F:metal ion binding"/>
    <property type="evidence" value="ECO:0007669"/>
    <property type="project" value="UniProtKB-KW"/>
</dbReference>
<dbReference type="OrthoDB" id="9763894at2"/>
<dbReference type="PANTHER" id="PTHR30038">
    <property type="entry name" value="ALDEHYDE FERREDOXIN OXIDOREDUCTASE"/>
    <property type="match status" value="1"/>
</dbReference>
<keyword evidence="3" id="KW-0004">4Fe-4S</keyword>
<dbReference type="Proteomes" id="UP000070560">
    <property type="component" value="Chromosome"/>
</dbReference>
<dbReference type="Pfam" id="PF01314">
    <property type="entry name" value="AFOR_C"/>
    <property type="match status" value="1"/>
</dbReference>
<evidence type="ECO:0000256" key="4">
    <source>
        <dbReference type="ARBA" id="ARBA00022723"/>
    </source>
</evidence>
<dbReference type="RefSeq" id="WP_066063332.1">
    <property type="nucleotide sequence ID" value="NZ_CP013015.1"/>
</dbReference>
<accession>A0A7U4QL57</accession>
<dbReference type="InterPro" id="IPR036503">
    <property type="entry name" value="Ald_Fedxn_OxRdtase_N_sf"/>
</dbReference>
<comment type="cofactor">
    <cofactor evidence="1">
        <name>[4Fe-4S] cluster</name>
        <dbReference type="ChEBI" id="CHEBI:49883"/>
    </cofactor>
</comment>
<evidence type="ECO:0000259" key="7">
    <source>
        <dbReference type="SMART" id="SM00790"/>
    </source>
</evidence>
<protein>
    <submittedName>
        <fullName evidence="8">Aldehyde ferredoxin oxidoreductase</fullName>
    </submittedName>
</protein>
<evidence type="ECO:0000256" key="3">
    <source>
        <dbReference type="ARBA" id="ARBA00022485"/>
    </source>
</evidence>
<dbReference type="InterPro" id="IPR013984">
    <property type="entry name" value="Ald_Fedxn_OxRdtase_dom2"/>
</dbReference>
<evidence type="ECO:0000256" key="6">
    <source>
        <dbReference type="ARBA" id="ARBA00023014"/>
    </source>
</evidence>
<dbReference type="InterPro" id="IPR013983">
    <property type="entry name" value="Ald_Fedxn_OxRdtase_N"/>
</dbReference>
<name>A0A7U4QL57_DESA2</name>
<evidence type="ECO:0000256" key="5">
    <source>
        <dbReference type="ARBA" id="ARBA00023004"/>
    </source>
</evidence>